<gene>
    <name evidence="1" type="ORF">UFOPK3444_00700</name>
</gene>
<dbReference type="AlphaFoldDB" id="A0A6J7DJH3"/>
<proteinExistence type="predicted"/>
<reference evidence="1" key="1">
    <citation type="submission" date="2020-05" db="EMBL/GenBank/DDBJ databases">
        <authorList>
            <person name="Chiriac C."/>
            <person name="Salcher M."/>
            <person name="Ghai R."/>
            <person name="Kavagutti S V."/>
        </authorList>
    </citation>
    <scope>NUCLEOTIDE SEQUENCE</scope>
</reference>
<dbReference type="EMBL" id="CAFBLU010000009">
    <property type="protein sequence ID" value="CAB4870621.1"/>
    <property type="molecule type" value="Genomic_DNA"/>
</dbReference>
<evidence type="ECO:0000313" key="1">
    <source>
        <dbReference type="EMBL" id="CAB4870621.1"/>
    </source>
</evidence>
<sequence length="120" mass="13745">MSFLTEFDRITSALPDDWTDLELDLRIHDEPRYIEAATLLVTCNAQPYSRHDWHWRIPVANKFGHAAAVPAVRSALRLLDNVGIKGDLVERGVRVGRVEVTHDWGRPESVTSRMRDIRAQ</sequence>
<accession>A0A6J7DJH3</accession>
<name>A0A6J7DJH3_9ZZZZ</name>
<protein>
    <submittedName>
        <fullName evidence="1">Unannotated protein</fullName>
    </submittedName>
</protein>
<organism evidence="1">
    <name type="scientific">freshwater metagenome</name>
    <dbReference type="NCBI Taxonomy" id="449393"/>
    <lineage>
        <taxon>unclassified sequences</taxon>
        <taxon>metagenomes</taxon>
        <taxon>ecological metagenomes</taxon>
    </lineage>
</organism>